<accession>K0RHG3</accession>
<name>K0RHG3_THAOC</name>
<feature type="non-terminal residue" evidence="2">
    <location>
        <position position="419"/>
    </location>
</feature>
<keyword evidence="3" id="KW-1185">Reference proteome</keyword>
<evidence type="ECO:0000313" key="2">
    <source>
        <dbReference type="EMBL" id="EJK53153.1"/>
    </source>
</evidence>
<dbReference type="Proteomes" id="UP000266841">
    <property type="component" value="Unassembled WGS sequence"/>
</dbReference>
<feature type="compositionally biased region" description="Pro residues" evidence="1">
    <location>
        <begin position="97"/>
        <end position="114"/>
    </location>
</feature>
<comment type="caution">
    <text evidence="2">The sequence shown here is derived from an EMBL/GenBank/DDBJ whole genome shotgun (WGS) entry which is preliminary data.</text>
</comment>
<gene>
    <name evidence="2" type="ORF">THAOC_27470</name>
</gene>
<dbReference type="EMBL" id="AGNL01038372">
    <property type="protein sequence ID" value="EJK53153.1"/>
    <property type="molecule type" value="Genomic_DNA"/>
</dbReference>
<feature type="region of interest" description="Disordered" evidence="1">
    <location>
        <begin position="65"/>
        <end position="419"/>
    </location>
</feature>
<feature type="compositionally biased region" description="Basic and acidic residues" evidence="1">
    <location>
        <begin position="407"/>
        <end position="419"/>
    </location>
</feature>
<feature type="compositionally biased region" description="Basic residues" evidence="1">
    <location>
        <begin position="334"/>
        <end position="347"/>
    </location>
</feature>
<proteinExistence type="predicted"/>
<sequence>MGVRSPQHSTSFRLSGLASDLFQPRAYWRVARARFRVLEYGDVTRKLPKQRASVTLYLAMTQQPRGAPNLEGEGYDDAASPPRRRRRRRRPRTASGRPPPRPRPVPPQGGPEPPRGGTRGHARQVVRGPRRPDQDPVPGDVRHLPPPRRAPGGPVDRREGGTVGAVEGQHRHDDTGLPVQRDTVHGLRLLQGPLPGGEGEAEEGRHEQRRGGPAADRRGVHRQEVHGPAADGLVEDARQEGGSDAGGEPGLGHGRGDSVGPVHVPPRPGEGAARGAEEEEEARGGDDSGGGGDYSCGGGVEARREARHGQVSVRRVPRPGHSVRPPLRIPPPRPRGHIPGHNPHRPGHTPLLRHGIRDQRAGQAADHTRDGARSHDGRATPVRRAQRPPGADARVPPRGHEEEDADDRDRADVRGGERG</sequence>
<feature type="compositionally biased region" description="Gly residues" evidence="1">
    <location>
        <begin position="243"/>
        <end position="253"/>
    </location>
</feature>
<reference evidence="2 3" key="1">
    <citation type="journal article" date="2012" name="Genome Biol.">
        <title>Genome and low-iron response of an oceanic diatom adapted to chronic iron limitation.</title>
        <authorList>
            <person name="Lommer M."/>
            <person name="Specht M."/>
            <person name="Roy A.S."/>
            <person name="Kraemer L."/>
            <person name="Andreson R."/>
            <person name="Gutowska M.A."/>
            <person name="Wolf J."/>
            <person name="Bergner S.V."/>
            <person name="Schilhabel M.B."/>
            <person name="Klostermeier U.C."/>
            <person name="Beiko R.G."/>
            <person name="Rosenstiel P."/>
            <person name="Hippler M."/>
            <person name="Laroche J."/>
        </authorList>
    </citation>
    <scope>NUCLEOTIDE SEQUENCE [LARGE SCALE GENOMIC DNA]</scope>
    <source>
        <strain evidence="2 3">CCMP1005</strain>
    </source>
</reference>
<feature type="compositionally biased region" description="Gly residues" evidence="1">
    <location>
        <begin position="287"/>
        <end position="300"/>
    </location>
</feature>
<protein>
    <submittedName>
        <fullName evidence="2">Uncharacterized protein</fullName>
    </submittedName>
</protein>
<evidence type="ECO:0000313" key="3">
    <source>
        <dbReference type="Proteomes" id="UP000266841"/>
    </source>
</evidence>
<feature type="compositionally biased region" description="Basic and acidic residues" evidence="1">
    <location>
        <begin position="355"/>
        <end position="378"/>
    </location>
</feature>
<dbReference type="AlphaFoldDB" id="K0RHG3"/>
<feature type="compositionally biased region" description="Basic residues" evidence="1">
    <location>
        <begin position="82"/>
        <end position="92"/>
    </location>
</feature>
<evidence type="ECO:0000256" key="1">
    <source>
        <dbReference type="SAM" id="MobiDB-lite"/>
    </source>
</evidence>
<feature type="compositionally biased region" description="Basic and acidic residues" evidence="1">
    <location>
        <begin position="202"/>
        <end position="225"/>
    </location>
</feature>
<organism evidence="2 3">
    <name type="scientific">Thalassiosira oceanica</name>
    <name type="common">Marine diatom</name>
    <dbReference type="NCBI Taxonomy" id="159749"/>
    <lineage>
        <taxon>Eukaryota</taxon>
        <taxon>Sar</taxon>
        <taxon>Stramenopiles</taxon>
        <taxon>Ochrophyta</taxon>
        <taxon>Bacillariophyta</taxon>
        <taxon>Coscinodiscophyceae</taxon>
        <taxon>Thalassiosirophycidae</taxon>
        <taxon>Thalassiosirales</taxon>
        <taxon>Thalassiosiraceae</taxon>
        <taxon>Thalassiosira</taxon>
    </lineage>
</organism>